<protein>
    <recommendedName>
        <fullName evidence="3">SMI1/KNR4 family protein</fullName>
    </recommendedName>
</protein>
<reference evidence="1 2" key="1">
    <citation type="submission" date="2008-12" db="EMBL/GenBank/DDBJ databases">
        <title>Annotation of Bacteroides fragilis strain 3_1_12.</title>
        <authorList>
            <consortium name="The Broad Institute Genome Sequencing Platform"/>
            <person name="Ward D."/>
            <person name="Young S.K."/>
            <person name="Kodira C.D."/>
            <person name="Zeng Q."/>
            <person name="Koehrsen M."/>
            <person name="Alvarado L."/>
            <person name="Berlin A."/>
            <person name="Borenstein D."/>
            <person name="Chen Z."/>
            <person name="Engels R."/>
            <person name="Freedman E."/>
            <person name="Gellesch M."/>
            <person name="Goldberg J."/>
            <person name="Griggs A."/>
            <person name="Gujja S."/>
            <person name="Heiman D."/>
            <person name="Hepburn T."/>
            <person name="Howarth C."/>
            <person name="Jen D."/>
            <person name="Larson L."/>
            <person name="Lewis B."/>
            <person name="Mehta T."/>
            <person name="Park D."/>
            <person name="Pearson M."/>
            <person name="Roberts A."/>
            <person name="Saif S."/>
            <person name="Shea T."/>
            <person name="Shenoy N."/>
            <person name="Sisk P."/>
            <person name="Stolte C."/>
            <person name="Sykes S."/>
            <person name="Walk T."/>
            <person name="White J."/>
            <person name="Yandava C."/>
            <person name="Allen-Vercoe E."/>
            <person name="Strauss J."/>
            <person name="Ambrose C."/>
            <person name="Lander E."/>
            <person name="Nusbaum C."/>
            <person name="Galagan J."/>
            <person name="Birren B."/>
        </authorList>
    </citation>
    <scope>NUCLEOTIDE SEQUENCE [LARGE SCALE GENOMIC DNA]</scope>
    <source>
        <strain evidence="1 2">3_1_12</strain>
    </source>
</reference>
<proteinExistence type="predicted"/>
<organism evidence="1 2">
    <name type="scientific">Bacteroides fragilis 3_1_12</name>
    <dbReference type="NCBI Taxonomy" id="457424"/>
    <lineage>
        <taxon>Bacteria</taxon>
        <taxon>Pseudomonadati</taxon>
        <taxon>Bacteroidota</taxon>
        <taxon>Bacteroidia</taxon>
        <taxon>Bacteroidales</taxon>
        <taxon>Bacteroidaceae</taxon>
        <taxon>Bacteroides</taxon>
    </lineage>
</organism>
<dbReference type="Proteomes" id="UP000005101">
    <property type="component" value="Unassembled WGS sequence"/>
</dbReference>
<evidence type="ECO:0008006" key="3">
    <source>
        <dbReference type="Google" id="ProtNLM"/>
    </source>
</evidence>
<evidence type="ECO:0000313" key="1">
    <source>
        <dbReference type="EMBL" id="EFR52881.1"/>
    </source>
</evidence>
<accession>A0ABN0BJ06</accession>
<keyword evidence="2" id="KW-1185">Reference proteome</keyword>
<dbReference type="EMBL" id="EQ973213">
    <property type="protein sequence ID" value="EFR52881.1"/>
    <property type="molecule type" value="Genomic_DNA"/>
</dbReference>
<evidence type="ECO:0000313" key="2">
    <source>
        <dbReference type="Proteomes" id="UP000005101"/>
    </source>
</evidence>
<name>A0ABN0BJ06_BACFG</name>
<sequence>MNMKKDSSFEIRTIEQIRTSLPRSNNKYGIPKSVSFVFQELYKDIVTGIQTTEISADYILYNMQEAYQENKEFSDISYWVQGASDSEISEWWIFGADGQGDLWLFDTKGKVFFYDHDKECMCEENFKCMEIDFSQWLQLAFLFRQYEKSDRYTNEDKAKLKNELSKINENLIDNLPFDYELCI</sequence>
<gene>
    <name evidence="1" type="ORF">BFAG_01576</name>
</gene>